<evidence type="ECO:0000313" key="1">
    <source>
        <dbReference type="EMBL" id="CAD5123867.1"/>
    </source>
</evidence>
<dbReference type="InterPro" id="IPR007817">
    <property type="entry name" value="Isocyanide_synthase_DIT1"/>
</dbReference>
<evidence type="ECO:0000313" key="2">
    <source>
        <dbReference type="Proteomes" id="UP000549394"/>
    </source>
</evidence>
<keyword evidence="2" id="KW-1185">Reference proteome</keyword>
<dbReference type="EMBL" id="CAJFCJ010000019">
    <property type="protein sequence ID" value="CAD5123867.1"/>
    <property type="molecule type" value="Genomic_DNA"/>
</dbReference>
<dbReference type="PANTHER" id="PTHR37285:SF5">
    <property type="entry name" value="SPORE WALL MATURATION PROTEIN DIT1"/>
    <property type="match status" value="1"/>
</dbReference>
<accession>A0A7I8W5N9</accession>
<dbReference type="PANTHER" id="PTHR37285">
    <property type="entry name" value="SPORE WALL MATURATION PROTEIN DIT1"/>
    <property type="match status" value="1"/>
</dbReference>
<protein>
    <submittedName>
        <fullName evidence="1">DgyrCDS12174</fullName>
    </submittedName>
</protein>
<dbReference type="Pfam" id="PF05141">
    <property type="entry name" value="DIT1_PvcA"/>
    <property type="match status" value="1"/>
</dbReference>
<comment type="caution">
    <text evidence="1">The sequence shown here is derived from an EMBL/GenBank/DDBJ whole genome shotgun (WGS) entry which is preliminary data.</text>
</comment>
<name>A0A7I8W5N9_9ANNE</name>
<gene>
    <name evidence="1" type="ORF">DGYR_LOCUS11498</name>
</gene>
<dbReference type="OrthoDB" id="429813at2759"/>
<sequence length="368" mass="42831">MAPTTMYMLKFDRCKLRARKDFSCGENDCLVSIFEATPCKIIVEFDGSAEAGRIGFCREISHKKQVDAIIDRIDKIRLKPEQDRFVCSGNEERFRSKITEQILKGDPIKFILPAFPGKSKNNRTKTLSHKPDMAELLSLRHLEEFCYDVRDIYSEGVEFVIFGDGRLYGEILEYGDNVIQEYIDIFCSFIKNNQLKYEDADSLYGNLNFDEVRQKVYKLYEVDLATVDKLIRTNENINRVYLGFLRFFQDEFATTDTFQNVSNKEKKRILKEKARRLIRANLTYSNMIQNIYSDYLRFSIHAHDNSEKVGISLSDSRSSGSPWHNCAIKMKDGTWNFIKRKEAEEKNAILRGNIGSEDIDSLPYFEEV</sequence>
<dbReference type="Proteomes" id="UP000549394">
    <property type="component" value="Unassembled WGS sequence"/>
</dbReference>
<reference evidence="1 2" key="1">
    <citation type="submission" date="2020-08" db="EMBL/GenBank/DDBJ databases">
        <authorList>
            <person name="Hejnol A."/>
        </authorList>
    </citation>
    <scope>NUCLEOTIDE SEQUENCE [LARGE SCALE GENOMIC DNA]</scope>
</reference>
<dbReference type="AlphaFoldDB" id="A0A7I8W5N9"/>
<organism evidence="1 2">
    <name type="scientific">Dimorphilus gyrociliatus</name>
    <dbReference type="NCBI Taxonomy" id="2664684"/>
    <lineage>
        <taxon>Eukaryota</taxon>
        <taxon>Metazoa</taxon>
        <taxon>Spiralia</taxon>
        <taxon>Lophotrochozoa</taxon>
        <taxon>Annelida</taxon>
        <taxon>Polychaeta</taxon>
        <taxon>Polychaeta incertae sedis</taxon>
        <taxon>Dinophilidae</taxon>
        <taxon>Dimorphilus</taxon>
    </lineage>
</organism>
<proteinExistence type="predicted"/>